<sequence>MIQHLFYSWLLQARNASYAFFKTIGIKTNVKAGDWPTANLGYLLYLSFLSMFVVTAQAQILPTNNYSNLTKAGSNLFFTANNASGQAGLWKIDAIAGGPTLVKTVAASQLTAVGSNLYFSANEQETGYELWKSDGTPAGTVKVKDVPLQLPLSEYDYDSDIVTFRASIGLTGTNNLLYFTANNAIRNYELWRTDGTAAGTFKVMNVAVEPRYYDEPKAQDFRTVGNTLFFTVENTAVSDMGIYKTEGDPQSTILIKQAYSPQLLSPVNGILYFKVNNSGQIQLWKTTGTQAGTSLIKDLGLGFEIEENVAIGNNLYFRSTSSPTTTGYELWKSDGTAAGTRLVKDIYPGTQGSAPSSLVNVNGTLYFAAYTDTYGHALWKSDGTETGTTLVKDPFPGSASDNPYYLQLFYLINVNNTLYFVTRSESGGHILWKSDGTTAGTVKIKDTFGESLATLANFTNFNGVLYFTAANGAGIKLWKSDGTTAGTVPVETSTHQALNKLWDKTFGGNIEDELSITIATSDNGYLLAGYSYSGVSGDKSQASKGNADYWIVKTDASGNKLWDKTFGTSNSDALTAAIQTWDGGYLLGGYTNAGQGGDKSEPTRGGMDYWIVKTDASGNKLWDKRFGGTATDELKSILQLSDGNYLLAGISNSNQGGDKSQNSKSWNSGGSYPDFYDTWLVKINSSGVKLWDKTIGTYDDEKFGAVVASADGGYLVAVSYFTPLVEQYFVYYKVDSNGNVQWSGSAGNADGENVVTSAIQTQDGGYLVAGYSSSNAGPGKMENSKGGRDYFVVKLTGNGVKQWNKTIGGSSSDELSQVLQLSDNDYLLSGTSYSPMSGDKTENSAGADYWLVKLDANGNKLWDKTFGGSGDDKLKSLLQTVDKGYLLSGTSNSLISGDKTQLSRGSYDYWLLKTVGNSPEPITCSATGSILQEKWLNVTGNSVSAIPVNTAPASTSQLTSFETSANTGNNYGERIRGYLCVPASGSYTFYIAGDDKCELYISSDEDPSKKTLIASVPYSTAVKEWSKYASQKSVAISLVAGKKYYIEALHKEGIGDDKVAVGWQTPNQTTIAVIAGSYLSPYLVQLTGKISREFWANVTGYQISNIPLTTDATTIDEVTIFERATNQGENYGQRFRGYLHPQVSGNYRFYISGDDKAELWLSTDEDPSKKTKIALVSAYTALRQWDKYASQQSVVIALVAGRKYYIEALHKENTGNDNISVGWQLPNQTTISVIAGTFLSPFLASPSSSMARISVEESLPSRVSLYPNPFESKLTFVTQQAGKLYISVVDNLGRTVYQISTQVTSAETTLDLAYLKQGVYIVKVARENGATQVLKVVKQ</sequence>
<dbReference type="PROSITE" id="PS51820">
    <property type="entry name" value="PA14"/>
    <property type="match status" value="2"/>
</dbReference>
<organism evidence="2 3">
    <name type="scientific">Rhodocytophaga rosea</name>
    <dbReference type="NCBI Taxonomy" id="2704465"/>
    <lineage>
        <taxon>Bacteria</taxon>
        <taxon>Pseudomonadati</taxon>
        <taxon>Bacteroidota</taxon>
        <taxon>Cytophagia</taxon>
        <taxon>Cytophagales</taxon>
        <taxon>Rhodocytophagaceae</taxon>
        <taxon>Rhodocytophaga</taxon>
    </lineage>
</organism>
<gene>
    <name evidence="2" type="ORF">GXP67_00500</name>
</gene>
<feature type="domain" description="PA14" evidence="1">
    <location>
        <begin position="925"/>
        <end position="1078"/>
    </location>
</feature>
<dbReference type="RefSeq" id="WP_162441345.1">
    <property type="nucleotide sequence ID" value="NZ_CP048222.1"/>
</dbReference>
<name>A0A6C0GBI4_9BACT</name>
<dbReference type="SUPFAM" id="SSF56988">
    <property type="entry name" value="Anthrax protective antigen"/>
    <property type="match status" value="2"/>
</dbReference>
<proteinExistence type="predicted"/>
<evidence type="ECO:0000259" key="1">
    <source>
        <dbReference type="PROSITE" id="PS51820"/>
    </source>
</evidence>
<dbReference type="SMART" id="SM00758">
    <property type="entry name" value="PA14"/>
    <property type="match status" value="2"/>
</dbReference>
<dbReference type="EMBL" id="CP048222">
    <property type="protein sequence ID" value="QHT65257.1"/>
    <property type="molecule type" value="Genomic_DNA"/>
</dbReference>
<dbReference type="PANTHER" id="PTHR42754">
    <property type="entry name" value="ENDOGLUCANASE"/>
    <property type="match status" value="1"/>
</dbReference>
<feature type="domain" description="PA14" evidence="1">
    <location>
        <begin position="1085"/>
        <end position="1238"/>
    </location>
</feature>
<dbReference type="Gene3D" id="2.60.120.1560">
    <property type="match status" value="2"/>
</dbReference>
<reference evidence="2 3" key="1">
    <citation type="submission" date="2020-01" db="EMBL/GenBank/DDBJ databases">
        <authorList>
            <person name="Kim M.K."/>
        </authorList>
    </citation>
    <scope>NUCLEOTIDE SEQUENCE [LARGE SCALE GENOMIC DNA]</scope>
    <source>
        <strain evidence="2 3">172606-1</strain>
    </source>
</reference>
<dbReference type="InterPro" id="IPR026444">
    <property type="entry name" value="Secre_tail"/>
</dbReference>
<dbReference type="Proteomes" id="UP000480178">
    <property type="component" value="Chromosome"/>
</dbReference>
<dbReference type="Pfam" id="PF07691">
    <property type="entry name" value="PA14"/>
    <property type="match status" value="2"/>
</dbReference>
<protein>
    <submittedName>
        <fullName evidence="2">T9SS type A sorting domain-containing protein</fullName>
    </submittedName>
</protein>
<dbReference type="InterPro" id="IPR037524">
    <property type="entry name" value="PA14/GLEYA"/>
</dbReference>
<dbReference type="NCBIfam" id="TIGR04183">
    <property type="entry name" value="Por_Secre_tail"/>
    <property type="match status" value="1"/>
</dbReference>
<dbReference type="KEGG" id="rhoz:GXP67_00500"/>
<accession>A0A6C0GBI4</accession>
<dbReference type="PANTHER" id="PTHR42754:SF1">
    <property type="entry name" value="LIPOPROTEIN"/>
    <property type="match status" value="1"/>
</dbReference>
<dbReference type="InterPro" id="IPR011658">
    <property type="entry name" value="PA14_dom"/>
</dbReference>
<keyword evidence="3" id="KW-1185">Reference proteome</keyword>
<dbReference type="Pfam" id="PF18962">
    <property type="entry name" value="Por_Secre_tail"/>
    <property type="match status" value="1"/>
</dbReference>
<evidence type="ECO:0000313" key="3">
    <source>
        <dbReference type="Proteomes" id="UP000480178"/>
    </source>
</evidence>
<evidence type="ECO:0000313" key="2">
    <source>
        <dbReference type="EMBL" id="QHT65257.1"/>
    </source>
</evidence>